<dbReference type="Pfam" id="PF07687">
    <property type="entry name" value="M20_dimer"/>
    <property type="match status" value="1"/>
</dbReference>
<evidence type="ECO:0000256" key="5">
    <source>
        <dbReference type="ARBA" id="ARBA00022833"/>
    </source>
</evidence>
<keyword evidence="9" id="KW-1185">Reference proteome</keyword>
<protein>
    <submittedName>
        <fullName evidence="8">Acetylornithine deacetylase/succinyldiaminopimelate desuccinylase-like deacylase</fullName>
    </submittedName>
</protein>
<dbReference type="EMBL" id="JYFN01000016">
    <property type="protein sequence ID" value="KJE23122.1"/>
    <property type="molecule type" value="Genomic_DNA"/>
</dbReference>
<dbReference type="InterPro" id="IPR001261">
    <property type="entry name" value="ArgE/DapE_CS"/>
</dbReference>
<accession>A0A0D8BI52</accession>
<dbReference type="PATRIC" id="fig|1502723.3.peg.1653"/>
<dbReference type="Pfam" id="PF01546">
    <property type="entry name" value="Peptidase_M20"/>
    <property type="match status" value="1"/>
</dbReference>
<dbReference type="Gene3D" id="3.30.70.360">
    <property type="match status" value="1"/>
</dbReference>
<dbReference type="InterPro" id="IPR011650">
    <property type="entry name" value="Peptidase_M20_dimer"/>
</dbReference>
<dbReference type="Gene3D" id="1.10.150.900">
    <property type="match status" value="1"/>
</dbReference>
<evidence type="ECO:0000259" key="7">
    <source>
        <dbReference type="Pfam" id="PF07687"/>
    </source>
</evidence>
<dbReference type="AlphaFoldDB" id="A0A0D8BI52"/>
<evidence type="ECO:0000256" key="2">
    <source>
        <dbReference type="ARBA" id="ARBA00006247"/>
    </source>
</evidence>
<dbReference type="NCBIfam" id="NF005913">
    <property type="entry name" value="PRK07906.1"/>
    <property type="match status" value="1"/>
</dbReference>
<dbReference type="Proteomes" id="UP000032545">
    <property type="component" value="Unassembled WGS sequence"/>
</dbReference>
<comment type="caution">
    <text evidence="8">The sequence shown here is derived from an EMBL/GenBank/DDBJ whole genome shotgun (WGS) entry which is preliminary data.</text>
</comment>
<dbReference type="CDD" id="cd05675">
    <property type="entry name" value="M20_yscS_like"/>
    <property type="match status" value="1"/>
</dbReference>
<dbReference type="GO" id="GO:0046872">
    <property type="term" value="F:metal ion binding"/>
    <property type="evidence" value="ECO:0007669"/>
    <property type="project" value="UniProtKB-KW"/>
</dbReference>
<reference evidence="9" key="1">
    <citation type="submission" date="2015-02" db="EMBL/GenBank/DDBJ databases">
        <title>Draft Genome of Frankia sp. CpI1-S.</title>
        <authorList>
            <person name="Oshone R.T."/>
            <person name="Ngom M."/>
            <person name="Ghodhbane-Gtari F."/>
            <person name="Gtari M."/>
            <person name="Morris K."/>
            <person name="Thomas K."/>
            <person name="Sen A."/>
            <person name="Tisa L.S."/>
        </authorList>
    </citation>
    <scope>NUCLEOTIDE SEQUENCE [LARGE SCALE GENOMIC DNA]</scope>
    <source>
        <strain evidence="9">CpI1-S</strain>
    </source>
</reference>
<organism evidence="8 9">
    <name type="scientific">Frankia torreyi</name>
    <dbReference type="NCBI Taxonomy" id="1856"/>
    <lineage>
        <taxon>Bacteria</taxon>
        <taxon>Bacillati</taxon>
        <taxon>Actinomycetota</taxon>
        <taxon>Actinomycetes</taxon>
        <taxon>Frankiales</taxon>
        <taxon>Frankiaceae</taxon>
        <taxon>Frankia</taxon>
    </lineage>
</organism>
<name>A0A0D8BI52_9ACTN</name>
<dbReference type="PIRSF" id="PIRSF036696">
    <property type="entry name" value="ACY-1"/>
    <property type="match status" value="1"/>
</dbReference>
<comment type="cofactor">
    <cofactor evidence="1">
        <name>Zn(2+)</name>
        <dbReference type="ChEBI" id="CHEBI:29105"/>
    </cofactor>
</comment>
<gene>
    <name evidence="8" type="ORF">FF36_02550</name>
</gene>
<feature type="region of interest" description="Disordered" evidence="6">
    <location>
        <begin position="15"/>
        <end position="44"/>
    </location>
</feature>
<proteinExistence type="inferred from homology"/>
<evidence type="ECO:0000256" key="4">
    <source>
        <dbReference type="ARBA" id="ARBA00022801"/>
    </source>
</evidence>
<dbReference type="SUPFAM" id="SSF55031">
    <property type="entry name" value="Bacterial exopeptidase dimerisation domain"/>
    <property type="match status" value="1"/>
</dbReference>
<dbReference type="InterPro" id="IPR050072">
    <property type="entry name" value="Peptidase_M20A"/>
</dbReference>
<dbReference type="InterPro" id="IPR002933">
    <property type="entry name" value="Peptidase_M20"/>
</dbReference>
<dbReference type="GO" id="GO:0016787">
    <property type="term" value="F:hydrolase activity"/>
    <property type="evidence" value="ECO:0007669"/>
    <property type="project" value="UniProtKB-KW"/>
</dbReference>
<keyword evidence="4" id="KW-0378">Hydrolase</keyword>
<dbReference type="FunFam" id="1.10.150.900:FF:000002">
    <property type="entry name" value="M20/M25/M40 family peptidase"/>
    <property type="match status" value="1"/>
</dbReference>
<dbReference type="InterPro" id="IPR036264">
    <property type="entry name" value="Bact_exopeptidase_dim_dom"/>
</dbReference>
<dbReference type="PANTHER" id="PTHR43808">
    <property type="entry name" value="ACETYLORNITHINE DEACETYLASE"/>
    <property type="match status" value="1"/>
</dbReference>
<evidence type="ECO:0000256" key="1">
    <source>
        <dbReference type="ARBA" id="ARBA00001947"/>
    </source>
</evidence>
<evidence type="ECO:0000256" key="6">
    <source>
        <dbReference type="SAM" id="MobiDB-lite"/>
    </source>
</evidence>
<dbReference type="SUPFAM" id="SSF53187">
    <property type="entry name" value="Zn-dependent exopeptidases"/>
    <property type="match status" value="1"/>
</dbReference>
<dbReference type="PROSITE" id="PS00758">
    <property type="entry name" value="ARGE_DAPE_CPG2_1"/>
    <property type="match status" value="1"/>
</dbReference>
<sequence length="479" mass="51483">MLLVGYDNVSRYGPRSACASRAGQTGGMPSAPSSSPDPTGGIRLPVTAPDAEGEVVELCRDLLRFESVNRGNGDGHERPIAEYVAAKLAEVGIEPTILESEPGRTSVVARIEGTDPSRAPLLIHGHLDVVPADASQWRVPPFSGEEVDGCLWGRGAVDMKDMDAMTLAVVRDLARSGRKPPRDLVVAFLADEEAGGVLGARWLVEHHPDLFADCSEAIGEVGGFSYTVSDDLRLYLIETAEKGLAWMKLTASGRAGHGSMISDDNAVTALCEAVARLGRHEFPLVLTPTVRVFLNELGEALGVEFDLDDLQTTVSKLGPVARMIGATLRNTVNPTQLQAGEKVNVIPGEATAYVDGRYLPGQEEEFIRQLDEILGPDIRREWVVHDGAVETGFDGALVEAMGASLRAEDPIARPVPYMLSGGTDAKSFSRLGIRCFGFSPLLLPADLDFSGMFHGVDERVPVESLRFGVRVLDRFLRAC</sequence>
<comment type="similarity">
    <text evidence="2">Belongs to the peptidase M20A family.</text>
</comment>
<feature type="domain" description="Peptidase M20 dimerisation" evidence="7">
    <location>
        <begin position="239"/>
        <end position="370"/>
    </location>
</feature>
<reference evidence="8 9" key="2">
    <citation type="journal article" date="2016" name="Genome Announc.">
        <title>Permanent Draft Genome Sequences for Two Variants of Frankia sp. Strain CpI1, the First Frankia Strain Isolated from Root Nodules of Comptonia peregrina.</title>
        <authorList>
            <person name="Oshone R."/>
            <person name="Hurst S.G.IV."/>
            <person name="Abebe-Akele F."/>
            <person name="Simpson S."/>
            <person name="Morris K."/>
            <person name="Thomas W.K."/>
            <person name="Tisa L.S."/>
        </authorList>
    </citation>
    <scope>NUCLEOTIDE SEQUENCE [LARGE SCALE GENOMIC DNA]</scope>
    <source>
        <strain evidence="9">CpI1-S</strain>
    </source>
</reference>
<evidence type="ECO:0000256" key="3">
    <source>
        <dbReference type="ARBA" id="ARBA00022723"/>
    </source>
</evidence>
<dbReference type="PANTHER" id="PTHR43808:SF8">
    <property type="entry name" value="PEPTIDASE M20 DIMERISATION DOMAIN-CONTAINING PROTEIN"/>
    <property type="match status" value="1"/>
</dbReference>
<evidence type="ECO:0000313" key="9">
    <source>
        <dbReference type="Proteomes" id="UP000032545"/>
    </source>
</evidence>
<evidence type="ECO:0000313" key="8">
    <source>
        <dbReference type="EMBL" id="KJE23122.1"/>
    </source>
</evidence>
<dbReference type="Gene3D" id="3.40.630.10">
    <property type="entry name" value="Zn peptidases"/>
    <property type="match status" value="1"/>
</dbReference>
<keyword evidence="5" id="KW-0862">Zinc</keyword>
<dbReference type="FunFam" id="3.40.630.10:FF:000023">
    <property type="entry name" value="M20/M25/M40 family metallo-hydrolase"/>
    <property type="match status" value="1"/>
</dbReference>
<keyword evidence="3" id="KW-0479">Metal-binding</keyword>